<evidence type="ECO:0000313" key="2">
    <source>
        <dbReference type="EMBL" id="AZA47702.1"/>
    </source>
</evidence>
<keyword evidence="1" id="KW-0812">Transmembrane</keyword>
<feature type="transmembrane region" description="Helical" evidence="1">
    <location>
        <begin position="243"/>
        <end position="264"/>
    </location>
</feature>
<evidence type="ECO:0000313" key="4">
    <source>
        <dbReference type="Proteomes" id="UP000255224"/>
    </source>
</evidence>
<feature type="transmembrane region" description="Helical" evidence="1">
    <location>
        <begin position="182"/>
        <end position="201"/>
    </location>
</feature>
<feature type="transmembrane region" description="Helical" evidence="1">
    <location>
        <begin position="142"/>
        <end position="162"/>
    </location>
</feature>
<dbReference type="EMBL" id="CP033920">
    <property type="protein sequence ID" value="AZA47702.1"/>
    <property type="molecule type" value="Genomic_DNA"/>
</dbReference>
<protein>
    <submittedName>
        <fullName evidence="2">M50 family peptidase</fullName>
    </submittedName>
    <submittedName>
        <fullName evidence="3">Zn-dependent proteases</fullName>
    </submittedName>
</protein>
<dbReference type="GO" id="GO:0006508">
    <property type="term" value="P:proteolysis"/>
    <property type="evidence" value="ECO:0007669"/>
    <property type="project" value="UniProtKB-KW"/>
</dbReference>
<reference evidence="3 4" key="1">
    <citation type="submission" date="2018-06" db="EMBL/GenBank/DDBJ databases">
        <authorList>
            <consortium name="Pathogen Informatics"/>
            <person name="Doyle S."/>
        </authorList>
    </citation>
    <scope>NUCLEOTIDE SEQUENCE [LARGE SCALE GENOMIC DNA]</scope>
    <source>
        <strain evidence="3 4">NCTC13533</strain>
    </source>
</reference>
<keyword evidence="5" id="KW-1185">Reference proteome</keyword>
<dbReference type="KEGG" id="ccau:EG346_05640"/>
<dbReference type="AlphaFoldDB" id="A0A376ENP8"/>
<keyword evidence="1" id="KW-1133">Transmembrane helix</keyword>
<evidence type="ECO:0000313" key="5">
    <source>
        <dbReference type="Proteomes" id="UP000273270"/>
    </source>
</evidence>
<proteinExistence type="predicted"/>
<feature type="transmembrane region" description="Helical" evidence="1">
    <location>
        <begin position="276"/>
        <end position="296"/>
    </location>
</feature>
<gene>
    <name evidence="2" type="ORF">EG346_05640</name>
    <name evidence="3" type="ORF">NCTC13533_05013</name>
</gene>
<feature type="transmembrane region" description="Helical" evidence="1">
    <location>
        <begin position="213"/>
        <end position="231"/>
    </location>
</feature>
<accession>A0A376ENP8</accession>
<name>A0A376ENP8_CHRCU</name>
<keyword evidence="3" id="KW-0645">Protease</keyword>
<organism evidence="3 4">
    <name type="scientific">Chryseobacterium carnipullorum</name>
    <dbReference type="NCBI Taxonomy" id="1124835"/>
    <lineage>
        <taxon>Bacteria</taxon>
        <taxon>Pseudomonadati</taxon>
        <taxon>Bacteroidota</taxon>
        <taxon>Flavobacteriia</taxon>
        <taxon>Flavobacteriales</taxon>
        <taxon>Weeksellaceae</taxon>
        <taxon>Chryseobacterium group</taxon>
        <taxon>Chryseobacterium</taxon>
    </lineage>
</organism>
<reference evidence="5" key="3">
    <citation type="submission" date="2018-11" db="EMBL/GenBank/DDBJ databases">
        <title>Proposal to divide the Flavobacteriaceae and reorganize its genera based on Amino Acid Identity values calculated from whole genome sequences.</title>
        <authorList>
            <person name="Nicholson A.C."/>
            <person name="Gulvik C.A."/>
            <person name="Whitney A.M."/>
            <person name="Humrighouse B.W."/>
            <person name="Bell M."/>
            <person name="Holmes B."/>
            <person name="Steigerwalt A.G."/>
            <person name="Villarma A."/>
            <person name="Sheth M."/>
            <person name="Batra D."/>
            <person name="Pryor J."/>
            <person name="Bernardet J.-F."/>
            <person name="Hugo C."/>
            <person name="Kampfer P."/>
            <person name="Newman J."/>
            <person name="McQuiston J.R."/>
        </authorList>
    </citation>
    <scope>NUCLEOTIDE SEQUENCE [LARGE SCALE GENOMIC DNA]</scope>
    <source>
        <strain evidence="5">G0188</strain>
    </source>
</reference>
<reference evidence="2" key="2">
    <citation type="submission" date="2018-11" db="EMBL/GenBank/DDBJ databases">
        <title>Proposal to divide the Flavobacteriaceae and reorganize its genera based on Amino Acid Identity values calculated from whole genome sequences.</title>
        <authorList>
            <person name="Nicholson A.C."/>
            <person name="Gulvik C.A."/>
            <person name="Whitney A.M."/>
            <person name="Humrighouse B.W."/>
            <person name="Bell M."/>
            <person name="Holmes B."/>
            <person name="Steigerwalt A."/>
            <person name="Villarma A."/>
            <person name="Sheth M."/>
            <person name="Batra D."/>
            <person name="Pryor J."/>
            <person name="Bernardet J.-F."/>
            <person name="Hugo C."/>
            <person name="Kampfer P."/>
            <person name="Newman J."/>
            <person name="Mcquiston J.R."/>
        </authorList>
    </citation>
    <scope>NUCLEOTIDE SEQUENCE [LARGE SCALE GENOMIC DNA]</scope>
    <source>
        <strain evidence="2">G0188</strain>
    </source>
</reference>
<dbReference type="Proteomes" id="UP000255224">
    <property type="component" value="Unassembled WGS sequence"/>
</dbReference>
<feature type="transmembrane region" description="Helical" evidence="1">
    <location>
        <begin position="349"/>
        <end position="377"/>
    </location>
</feature>
<dbReference type="Proteomes" id="UP000273270">
    <property type="component" value="Chromosome"/>
</dbReference>
<dbReference type="EMBL" id="UFVQ01000003">
    <property type="protein sequence ID" value="STD11380.1"/>
    <property type="molecule type" value="Genomic_DNA"/>
</dbReference>
<sequence length="427" mass="50470">MEAFEWSVIHKIITYITSGSHCCNKNSDLILVVDYMNTSDFDIIKDNGRYLLIINEKYYEINEVTYTIFLEVKEGHTFDEISKLLYQKYDITSTPEELQKSITDIVTPLLKKEKVHNLSFMWYKVDLLFPKHYKKIADALRFLIKPYIFWPVLILFLLFNLYKLAFLPQHDMGGEYCTDTLGVYFVTYLCLFFILIIHELGHVTATQFFKQKTYSIGFGLYLIFPVFYADVTNVWALSRYKRVVVNLGGIFFQSILGVLLFCCYTYIDLNDNIRYILHNVFIINGITMLVNLFPFFKFDGYWLYSDLFNLPNLSKKYQMCIRFWMKKIIWPLSSFFIEDERKYMNPYNPPLIIYSVLKVGVNIMLALAIINFLGTYINTFGSILKVENMDACSILKLVYKFAILTLLMIYFTKLLKTLYKTVRSKIY</sequence>
<keyword evidence="3" id="KW-0378">Hydrolase</keyword>
<dbReference type="Gene3D" id="1.10.10.1150">
    <property type="entry name" value="Coenzyme PQQ synthesis protein D (PqqD)"/>
    <property type="match status" value="1"/>
</dbReference>
<accession>A0A3G6LWY1</accession>
<feature type="transmembrane region" description="Helical" evidence="1">
    <location>
        <begin position="397"/>
        <end position="415"/>
    </location>
</feature>
<dbReference type="InterPro" id="IPR041881">
    <property type="entry name" value="PqqD_sf"/>
</dbReference>
<dbReference type="CDD" id="cd05709">
    <property type="entry name" value="S2P-M50"/>
    <property type="match status" value="1"/>
</dbReference>
<dbReference type="GO" id="GO:0008233">
    <property type="term" value="F:peptidase activity"/>
    <property type="evidence" value="ECO:0007669"/>
    <property type="project" value="UniProtKB-KW"/>
</dbReference>
<evidence type="ECO:0000256" key="1">
    <source>
        <dbReference type="SAM" id="Phobius"/>
    </source>
</evidence>
<keyword evidence="1" id="KW-0472">Membrane</keyword>
<evidence type="ECO:0000313" key="3">
    <source>
        <dbReference type="EMBL" id="STD11380.1"/>
    </source>
</evidence>